<evidence type="ECO:0000256" key="1">
    <source>
        <dbReference type="SAM" id="Coils"/>
    </source>
</evidence>
<organism evidence="2">
    <name type="scientific">marine sediment metagenome</name>
    <dbReference type="NCBI Taxonomy" id="412755"/>
    <lineage>
        <taxon>unclassified sequences</taxon>
        <taxon>metagenomes</taxon>
        <taxon>ecological metagenomes</taxon>
    </lineage>
</organism>
<name>A0A0F9X4Y0_9ZZZZ</name>
<gene>
    <name evidence="2" type="ORF">LCGC14_0267890</name>
</gene>
<protein>
    <submittedName>
        <fullName evidence="2">Uncharacterized protein</fullName>
    </submittedName>
</protein>
<accession>A0A0F9X4Y0</accession>
<feature type="coiled-coil region" evidence="1">
    <location>
        <begin position="92"/>
        <end position="119"/>
    </location>
</feature>
<dbReference type="AlphaFoldDB" id="A0A0F9X4Y0"/>
<evidence type="ECO:0000313" key="2">
    <source>
        <dbReference type="EMBL" id="KKN86613.1"/>
    </source>
</evidence>
<keyword evidence="1" id="KW-0175">Coiled coil</keyword>
<sequence>MRILSTSFQASKCKGCRAWLTNNYEFIDNMHLKCIREMSLMRIYLPSMTRDGLQLNENSFISIEDIKKSGKTNYLYGYGPAFHIQDEVWRVWQDWLREAREAQERREELQSRENFANLHYEILLEELGLGASDWVGRVSHGHDFLTGRTIIGGDTDSIYVIQGARTQTDLWDQEIMRRNYLDLYYRHTASPQAVLQVTGSVEFINAIDYSTQYPNSSIIRSVSASVKPAKKKKRSHRSKITTRDNQLTKLLDIRPLTKEDKVPFNKLFATRFKPIKSDKMIGLISDVF</sequence>
<comment type="caution">
    <text evidence="2">The sequence shown here is derived from an EMBL/GenBank/DDBJ whole genome shotgun (WGS) entry which is preliminary data.</text>
</comment>
<dbReference type="EMBL" id="LAZR01000146">
    <property type="protein sequence ID" value="KKN86613.1"/>
    <property type="molecule type" value="Genomic_DNA"/>
</dbReference>
<reference evidence="2" key="1">
    <citation type="journal article" date="2015" name="Nature">
        <title>Complex archaea that bridge the gap between prokaryotes and eukaryotes.</title>
        <authorList>
            <person name="Spang A."/>
            <person name="Saw J.H."/>
            <person name="Jorgensen S.L."/>
            <person name="Zaremba-Niedzwiedzka K."/>
            <person name="Martijn J."/>
            <person name="Lind A.E."/>
            <person name="van Eijk R."/>
            <person name="Schleper C."/>
            <person name="Guy L."/>
            <person name="Ettema T.J."/>
        </authorList>
    </citation>
    <scope>NUCLEOTIDE SEQUENCE</scope>
</reference>
<proteinExistence type="predicted"/>